<dbReference type="Gene3D" id="3.10.110.10">
    <property type="entry name" value="Ubiquitin Conjugating Enzyme"/>
    <property type="match status" value="1"/>
</dbReference>
<reference evidence="3" key="1">
    <citation type="submission" date="2025-08" db="UniProtKB">
        <authorList>
            <consortium name="RefSeq"/>
        </authorList>
    </citation>
    <scope>IDENTIFICATION</scope>
</reference>
<dbReference type="PANTHER" id="PTHR23306">
    <property type="entry name" value="TUMOR SUSCEPTIBILITY GENE 101 PROTEIN-RELATED"/>
    <property type="match status" value="1"/>
</dbReference>
<dbReference type="Proteomes" id="UP000504632">
    <property type="component" value="Chromosome 13"/>
</dbReference>
<dbReference type="GO" id="GO:0015031">
    <property type="term" value="P:protein transport"/>
    <property type="evidence" value="ECO:0007669"/>
    <property type="project" value="InterPro"/>
</dbReference>
<evidence type="ECO:0000313" key="2">
    <source>
        <dbReference type="Proteomes" id="UP000504632"/>
    </source>
</evidence>
<dbReference type="OrthoDB" id="306304at2759"/>
<dbReference type="PANTHER" id="PTHR23306:SF25">
    <property type="entry name" value="TUMOR SUSCEPTIBILITY GENE 101 PROTEIN"/>
    <property type="match status" value="1"/>
</dbReference>
<sequence>MTIVTVAKLKKMLPKTYLHKKETLAEIIAVMSQNKHLEPVMDRFVYNDGTGKNLMSLQGTIAVLYKGKHYNFPVCLWLEESYPRSPPICFVKPTREMVIVPCKYVDNDGKILLPYLDEWRHTQCDLHGLIQVMMAVFGEIPPLCVRTRPEDNCEYMLKYPFLSCF</sequence>
<feature type="domain" description="UEV" evidence="1">
    <location>
        <begin position="4"/>
        <end position="147"/>
    </location>
</feature>
<evidence type="ECO:0000313" key="3">
    <source>
        <dbReference type="RefSeq" id="XP_030646477.1"/>
    </source>
</evidence>
<dbReference type="CDD" id="cd11685">
    <property type="entry name" value="UEV_TSG101-like"/>
    <property type="match status" value="1"/>
</dbReference>
<dbReference type="AlphaFoldDB" id="A0A6J2WRN2"/>
<dbReference type="RefSeq" id="XP_030646477.1">
    <property type="nucleotide sequence ID" value="XM_030790617.1"/>
</dbReference>
<dbReference type="InParanoid" id="A0A6J2WRN2"/>
<dbReference type="PROSITE" id="PS51322">
    <property type="entry name" value="UEV"/>
    <property type="match status" value="1"/>
</dbReference>
<dbReference type="GeneID" id="115826733"/>
<dbReference type="GO" id="GO:0008333">
    <property type="term" value="P:endosome to lysosome transport"/>
    <property type="evidence" value="ECO:0007669"/>
    <property type="project" value="TreeGrafter"/>
</dbReference>
<dbReference type="GO" id="GO:0000813">
    <property type="term" value="C:ESCRT I complex"/>
    <property type="evidence" value="ECO:0007669"/>
    <property type="project" value="TreeGrafter"/>
</dbReference>
<dbReference type="InterPro" id="IPR052070">
    <property type="entry name" value="ESCRT-I_UEV_domain"/>
</dbReference>
<protein>
    <submittedName>
        <fullName evidence="3">Tumor susceptibility gene 101 protein</fullName>
    </submittedName>
</protein>
<dbReference type="InterPro" id="IPR008883">
    <property type="entry name" value="UEV_N"/>
</dbReference>
<proteinExistence type="predicted"/>
<dbReference type="Pfam" id="PF05743">
    <property type="entry name" value="UEV"/>
    <property type="match status" value="1"/>
</dbReference>
<evidence type="ECO:0000259" key="1">
    <source>
        <dbReference type="PROSITE" id="PS51322"/>
    </source>
</evidence>
<organism evidence="2 3">
    <name type="scientific">Chanos chanos</name>
    <name type="common">Milkfish</name>
    <name type="synonym">Mugil chanos</name>
    <dbReference type="NCBI Taxonomy" id="29144"/>
    <lineage>
        <taxon>Eukaryota</taxon>
        <taxon>Metazoa</taxon>
        <taxon>Chordata</taxon>
        <taxon>Craniata</taxon>
        <taxon>Vertebrata</taxon>
        <taxon>Euteleostomi</taxon>
        <taxon>Actinopterygii</taxon>
        <taxon>Neopterygii</taxon>
        <taxon>Teleostei</taxon>
        <taxon>Ostariophysi</taxon>
        <taxon>Gonorynchiformes</taxon>
        <taxon>Chanidae</taxon>
        <taxon>Chanos</taxon>
    </lineage>
</organism>
<name>A0A6J2WRN2_CHACN</name>
<dbReference type="SUPFAM" id="SSF54495">
    <property type="entry name" value="UBC-like"/>
    <property type="match status" value="1"/>
</dbReference>
<dbReference type="GO" id="GO:0043130">
    <property type="term" value="F:ubiquitin binding"/>
    <property type="evidence" value="ECO:0007669"/>
    <property type="project" value="TreeGrafter"/>
</dbReference>
<accession>A0A6J2WRN2</accession>
<keyword evidence="2" id="KW-1185">Reference proteome</keyword>
<dbReference type="InterPro" id="IPR016135">
    <property type="entry name" value="UBQ-conjugating_enzyme/RWD"/>
</dbReference>
<gene>
    <name evidence="3" type="primary">LOC115826733</name>
</gene>